<gene>
    <name evidence="1" type="ORF">KI387_024393</name>
</gene>
<dbReference type="AlphaFoldDB" id="A0AA38G3Z4"/>
<accession>A0AA38G3Z4</accession>
<protein>
    <submittedName>
        <fullName evidence="1">Uncharacterized protein</fullName>
    </submittedName>
</protein>
<comment type="caution">
    <text evidence="1">The sequence shown here is derived from an EMBL/GenBank/DDBJ whole genome shotgun (WGS) entry which is preliminary data.</text>
</comment>
<feature type="non-terminal residue" evidence="1">
    <location>
        <position position="64"/>
    </location>
</feature>
<organism evidence="1 2">
    <name type="scientific">Taxus chinensis</name>
    <name type="common">Chinese yew</name>
    <name type="synonym">Taxus wallichiana var. chinensis</name>
    <dbReference type="NCBI Taxonomy" id="29808"/>
    <lineage>
        <taxon>Eukaryota</taxon>
        <taxon>Viridiplantae</taxon>
        <taxon>Streptophyta</taxon>
        <taxon>Embryophyta</taxon>
        <taxon>Tracheophyta</taxon>
        <taxon>Spermatophyta</taxon>
        <taxon>Pinopsida</taxon>
        <taxon>Pinidae</taxon>
        <taxon>Conifers II</taxon>
        <taxon>Cupressales</taxon>
        <taxon>Taxaceae</taxon>
        <taxon>Taxus</taxon>
    </lineage>
</organism>
<evidence type="ECO:0000313" key="1">
    <source>
        <dbReference type="EMBL" id="KAH9315766.1"/>
    </source>
</evidence>
<reference evidence="1 2" key="1">
    <citation type="journal article" date="2021" name="Nat. Plants">
        <title>The Taxus genome provides insights into paclitaxel biosynthesis.</title>
        <authorList>
            <person name="Xiong X."/>
            <person name="Gou J."/>
            <person name="Liao Q."/>
            <person name="Li Y."/>
            <person name="Zhou Q."/>
            <person name="Bi G."/>
            <person name="Li C."/>
            <person name="Du R."/>
            <person name="Wang X."/>
            <person name="Sun T."/>
            <person name="Guo L."/>
            <person name="Liang H."/>
            <person name="Lu P."/>
            <person name="Wu Y."/>
            <person name="Zhang Z."/>
            <person name="Ro D.K."/>
            <person name="Shang Y."/>
            <person name="Huang S."/>
            <person name="Yan J."/>
        </authorList>
    </citation>
    <scope>NUCLEOTIDE SEQUENCE [LARGE SCALE GENOMIC DNA]</scope>
    <source>
        <strain evidence="1">Ta-2019</strain>
    </source>
</reference>
<keyword evidence="2" id="KW-1185">Reference proteome</keyword>
<evidence type="ECO:0000313" key="2">
    <source>
        <dbReference type="Proteomes" id="UP000824469"/>
    </source>
</evidence>
<name>A0AA38G3Z4_TAXCH</name>
<sequence length="64" mass="6992">FAIITSTTPLFEAPLTPTSSAPPTNVLDTVTQHDNANNDDFDDNVDTVELIDDKLCNLNFTPIK</sequence>
<dbReference type="Proteomes" id="UP000824469">
    <property type="component" value="Unassembled WGS sequence"/>
</dbReference>
<proteinExistence type="predicted"/>
<feature type="non-terminal residue" evidence="1">
    <location>
        <position position="1"/>
    </location>
</feature>
<dbReference type="EMBL" id="JAHRHJ020000005">
    <property type="protein sequence ID" value="KAH9315766.1"/>
    <property type="molecule type" value="Genomic_DNA"/>
</dbReference>